<dbReference type="InterPro" id="IPR036282">
    <property type="entry name" value="Glutathione-S-Trfase_C_sf"/>
</dbReference>
<dbReference type="Pfam" id="PF13417">
    <property type="entry name" value="GST_N_3"/>
    <property type="match status" value="1"/>
</dbReference>
<name>A0ABS2CAZ7_9NEIS</name>
<dbReference type="InterPro" id="IPR036249">
    <property type="entry name" value="Thioredoxin-like_sf"/>
</dbReference>
<organism evidence="2 3">
    <name type="scientific">Deefgea chitinilytica</name>
    <dbReference type="NCBI Taxonomy" id="570276"/>
    <lineage>
        <taxon>Bacteria</taxon>
        <taxon>Pseudomonadati</taxon>
        <taxon>Pseudomonadota</taxon>
        <taxon>Betaproteobacteria</taxon>
        <taxon>Neisseriales</taxon>
        <taxon>Chitinibacteraceae</taxon>
        <taxon>Deefgea</taxon>
    </lineage>
</organism>
<dbReference type="Proteomes" id="UP001195660">
    <property type="component" value="Unassembled WGS sequence"/>
</dbReference>
<dbReference type="Gene3D" id="1.20.1050.10">
    <property type="match status" value="1"/>
</dbReference>
<keyword evidence="3" id="KW-1185">Reference proteome</keyword>
<evidence type="ECO:0000259" key="1">
    <source>
        <dbReference type="PROSITE" id="PS50404"/>
    </source>
</evidence>
<sequence length="221" mass="25273">MNANSPILYSFRRCPYAMRARLALWHSGVVVELREVVLRAKPLELLAISPKGTVPVLQLTDGTVIEQSLDIMHWALAQSDPHDWHPTELAQQQNALISRHDIEFKPLLDAYKYPERHLALSLAEHRGRAMYWLEANINQRLTQYTHLIDNTMRLADAAIAPFIRQFAAVDRAWFQSHAPQTLQNWLAQFIESDSLAAVMEKYPPWQAGTPPCYFGRGNSAF</sequence>
<dbReference type="PROSITE" id="PS51354">
    <property type="entry name" value="GLUTAREDOXIN_2"/>
    <property type="match status" value="1"/>
</dbReference>
<dbReference type="SUPFAM" id="SSF47616">
    <property type="entry name" value="GST C-terminal domain-like"/>
    <property type="match status" value="1"/>
</dbReference>
<dbReference type="EMBL" id="WOFE01000002">
    <property type="protein sequence ID" value="MBM5571325.1"/>
    <property type="molecule type" value="Genomic_DNA"/>
</dbReference>
<gene>
    <name evidence="2" type="ORF">GM173_06990</name>
</gene>
<dbReference type="PROSITE" id="PS50404">
    <property type="entry name" value="GST_NTER"/>
    <property type="match status" value="1"/>
</dbReference>
<protein>
    <submittedName>
        <fullName evidence="2">Glutathione S-transferase</fullName>
    </submittedName>
</protein>
<evidence type="ECO:0000313" key="2">
    <source>
        <dbReference type="EMBL" id="MBM5571325.1"/>
    </source>
</evidence>
<comment type="caution">
    <text evidence="2">The sequence shown here is derived from an EMBL/GenBank/DDBJ whole genome shotgun (WGS) entry which is preliminary data.</text>
</comment>
<dbReference type="PANTHER" id="PTHR43968">
    <property type="match status" value="1"/>
</dbReference>
<feature type="domain" description="GST N-terminal" evidence="1">
    <location>
        <begin position="4"/>
        <end position="83"/>
    </location>
</feature>
<dbReference type="Gene3D" id="3.40.30.10">
    <property type="entry name" value="Glutaredoxin"/>
    <property type="match status" value="1"/>
</dbReference>
<dbReference type="SUPFAM" id="SSF52833">
    <property type="entry name" value="Thioredoxin-like"/>
    <property type="match status" value="1"/>
</dbReference>
<dbReference type="PANTHER" id="PTHR43968:SF6">
    <property type="entry name" value="GLUTATHIONE S-TRANSFERASE OMEGA"/>
    <property type="match status" value="1"/>
</dbReference>
<proteinExistence type="predicted"/>
<dbReference type="InterPro" id="IPR004045">
    <property type="entry name" value="Glutathione_S-Trfase_N"/>
</dbReference>
<dbReference type="RefSeq" id="WP_203570647.1">
    <property type="nucleotide sequence ID" value="NZ_WOFE01000002.1"/>
</dbReference>
<evidence type="ECO:0000313" key="3">
    <source>
        <dbReference type="Proteomes" id="UP001195660"/>
    </source>
</evidence>
<reference evidence="2 3" key="1">
    <citation type="submission" date="2019-11" db="EMBL/GenBank/DDBJ databases">
        <title>Novel Deefgea species.</title>
        <authorList>
            <person name="Han J.-H."/>
        </authorList>
    </citation>
    <scope>NUCLEOTIDE SEQUENCE [LARGE SCALE GENOMIC DNA]</scope>
    <source>
        <strain evidence="2 3">LMG 24817</strain>
    </source>
</reference>
<dbReference type="InterPro" id="IPR050983">
    <property type="entry name" value="GST_Omega/HSP26"/>
</dbReference>
<accession>A0ABS2CAZ7</accession>